<dbReference type="InterPro" id="IPR029058">
    <property type="entry name" value="AB_hydrolase_fold"/>
</dbReference>
<evidence type="ECO:0000256" key="1">
    <source>
        <dbReference type="ARBA" id="ARBA00022801"/>
    </source>
</evidence>
<organism evidence="3 4">
    <name type="scientific">Arthrobacter citreus</name>
    <dbReference type="NCBI Taxonomy" id="1670"/>
    <lineage>
        <taxon>Bacteria</taxon>
        <taxon>Bacillati</taxon>
        <taxon>Actinomycetota</taxon>
        <taxon>Actinomycetes</taxon>
        <taxon>Micrococcales</taxon>
        <taxon>Micrococcaceae</taxon>
        <taxon>Arthrobacter</taxon>
    </lineage>
</organism>
<sequence>MDLRVRLLGKVMGPFSVSHKSDAQVLADQRRTISHNPAVDWLLGGLAPGVDVQNETASGAEGRIPIRIYRPLDTAGTLPLVVLIHGGGWSLGTLDIYDGIASTIARDAGAVVVSLAYRLAPTHRWPAAAEDCYAALLDVASRAHQWDADAGRLAVVGDSAGGNLAAVLTLMSRDRSGPAITFQGLIYPATDFTMSSPSIEENTNAPLLTKRDMLRYRSLYLPQEKDYREPYASPLLAPDHTGLPPALIQVAEHDPLRDDGLRYADALRAAGVPVRVTTYVGMPHGYLAFPRLCRSAPQALAELSAELRRDLGAEAGA</sequence>
<dbReference type="RefSeq" id="WP_342024955.1">
    <property type="nucleotide sequence ID" value="NZ_CP151657.1"/>
</dbReference>
<dbReference type="Gene3D" id="3.40.50.1820">
    <property type="entry name" value="alpha/beta hydrolase"/>
    <property type="match status" value="1"/>
</dbReference>
<dbReference type="SUPFAM" id="SSF53474">
    <property type="entry name" value="alpha/beta-Hydrolases"/>
    <property type="match status" value="1"/>
</dbReference>
<dbReference type="PANTHER" id="PTHR48081:SF8">
    <property type="entry name" value="ALPHA_BETA HYDROLASE FOLD-3 DOMAIN-CONTAINING PROTEIN-RELATED"/>
    <property type="match status" value="1"/>
</dbReference>
<name>A0ABZ3A2W0_9MICC</name>
<evidence type="ECO:0000313" key="4">
    <source>
        <dbReference type="Proteomes" id="UP001448858"/>
    </source>
</evidence>
<dbReference type="EMBL" id="CP151657">
    <property type="protein sequence ID" value="WZP17357.1"/>
    <property type="molecule type" value="Genomic_DNA"/>
</dbReference>
<accession>A0ABZ3A2W0</accession>
<keyword evidence="4" id="KW-1185">Reference proteome</keyword>
<proteinExistence type="predicted"/>
<gene>
    <name evidence="3" type="ORF">AAE021_07305</name>
</gene>
<evidence type="ECO:0000313" key="3">
    <source>
        <dbReference type="EMBL" id="WZP17357.1"/>
    </source>
</evidence>
<keyword evidence="1 3" id="KW-0378">Hydrolase</keyword>
<dbReference type="PANTHER" id="PTHR48081">
    <property type="entry name" value="AB HYDROLASE SUPERFAMILY PROTEIN C4A8.06C"/>
    <property type="match status" value="1"/>
</dbReference>
<protein>
    <submittedName>
        <fullName evidence="3">Alpha/beta hydrolase</fullName>
    </submittedName>
</protein>
<evidence type="ECO:0000259" key="2">
    <source>
        <dbReference type="Pfam" id="PF07859"/>
    </source>
</evidence>
<dbReference type="Pfam" id="PF07859">
    <property type="entry name" value="Abhydrolase_3"/>
    <property type="match status" value="1"/>
</dbReference>
<dbReference type="InterPro" id="IPR050300">
    <property type="entry name" value="GDXG_lipolytic_enzyme"/>
</dbReference>
<feature type="domain" description="Alpha/beta hydrolase fold-3" evidence="2">
    <location>
        <begin position="81"/>
        <end position="287"/>
    </location>
</feature>
<reference evidence="3 4" key="1">
    <citation type="submission" date="2024-04" db="EMBL/GenBank/DDBJ databases">
        <title>Arthrobacter sp. from Plains bison fecal sample.</title>
        <authorList>
            <person name="Ruzzini A."/>
        </authorList>
    </citation>
    <scope>NUCLEOTIDE SEQUENCE [LARGE SCALE GENOMIC DNA]</scope>
    <source>
        <strain evidence="3 4">EINP1</strain>
    </source>
</reference>
<dbReference type="GO" id="GO:0016787">
    <property type="term" value="F:hydrolase activity"/>
    <property type="evidence" value="ECO:0007669"/>
    <property type="project" value="UniProtKB-KW"/>
</dbReference>
<dbReference type="Proteomes" id="UP001448858">
    <property type="component" value="Chromosome"/>
</dbReference>
<dbReference type="InterPro" id="IPR013094">
    <property type="entry name" value="AB_hydrolase_3"/>
</dbReference>